<feature type="transmembrane region" description="Helical" evidence="2">
    <location>
        <begin position="131"/>
        <end position="150"/>
    </location>
</feature>
<dbReference type="GeneID" id="98338882"/>
<evidence type="ECO:0000313" key="3">
    <source>
        <dbReference type="EMBL" id="PWK38697.1"/>
    </source>
</evidence>
<feature type="region of interest" description="Disordered" evidence="1">
    <location>
        <begin position="1"/>
        <end position="23"/>
    </location>
</feature>
<evidence type="ECO:0000256" key="2">
    <source>
        <dbReference type="SAM" id="Phobius"/>
    </source>
</evidence>
<dbReference type="RefSeq" id="WP_109582260.1">
    <property type="nucleotide sequence ID" value="NZ_CAJPUX010000001.1"/>
</dbReference>
<comment type="caution">
    <text evidence="3">The sequence shown here is derived from an EMBL/GenBank/DDBJ whole genome shotgun (WGS) entry which is preliminary data.</text>
</comment>
<keyword evidence="2" id="KW-0472">Membrane</keyword>
<reference evidence="3 4" key="1">
    <citation type="submission" date="2018-05" db="EMBL/GenBank/DDBJ databases">
        <title>Genomic Encyclopedia of Type Strains, Phase IV (KMG-V): Genome sequencing to study the core and pangenomes of soil and plant-associated prokaryotes.</title>
        <authorList>
            <person name="Whitman W."/>
        </authorList>
    </citation>
    <scope>NUCLEOTIDE SEQUENCE [LARGE SCALE GENOMIC DNA]</scope>
    <source>
        <strain evidence="3 4">SLV-132</strain>
    </source>
</reference>
<feature type="compositionally biased region" description="Basic and acidic residues" evidence="1">
    <location>
        <begin position="12"/>
        <end position="21"/>
    </location>
</feature>
<dbReference type="Proteomes" id="UP000245754">
    <property type="component" value="Unassembled WGS sequence"/>
</dbReference>
<name>A0A316F190_9BURK</name>
<dbReference type="InterPro" id="IPR007401">
    <property type="entry name" value="DUF454"/>
</dbReference>
<protein>
    <recommendedName>
        <fullName evidence="5">DUF454 domain-containing protein</fullName>
    </recommendedName>
</protein>
<feature type="transmembrane region" description="Helical" evidence="2">
    <location>
        <begin position="108"/>
        <end position="125"/>
    </location>
</feature>
<organism evidence="3 4">
    <name type="scientific">Cupriavidus plantarum</name>
    <dbReference type="NCBI Taxonomy" id="942865"/>
    <lineage>
        <taxon>Bacteria</taxon>
        <taxon>Pseudomonadati</taxon>
        <taxon>Pseudomonadota</taxon>
        <taxon>Betaproteobacteria</taxon>
        <taxon>Burkholderiales</taxon>
        <taxon>Burkholderiaceae</taxon>
        <taxon>Cupriavidus</taxon>
    </lineage>
</organism>
<evidence type="ECO:0000256" key="1">
    <source>
        <dbReference type="SAM" id="MobiDB-lite"/>
    </source>
</evidence>
<dbReference type="PANTHER" id="PTHR35813:SF1">
    <property type="entry name" value="INNER MEMBRANE PROTEIN YBAN"/>
    <property type="match status" value="1"/>
</dbReference>
<proteinExistence type="predicted"/>
<dbReference type="AlphaFoldDB" id="A0A316F190"/>
<keyword evidence="2" id="KW-1133">Transmembrane helix</keyword>
<dbReference type="EMBL" id="QGGT01000001">
    <property type="protein sequence ID" value="PWK38697.1"/>
    <property type="molecule type" value="Genomic_DNA"/>
</dbReference>
<dbReference type="OrthoDB" id="9816293at2"/>
<evidence type="ECO:0008006" key="5">
    <source>
        <dbReference type="Google" id="ProtNLM"/>
    </source>
</evidence>
<dbReference type="GO" id="GO:0005886">
    <property type="term" value="C:plasma membrane"/>
    <property type="evidence" value="ECO:0007669"/>
    <property type="project" value="TreeGrafter"/>
</dbReference>
<dbReference type="PANTHER" id="PTHR35813">
    <property type="entry name" value="INNER MEMBRANE PROTEIN YBAN"/>
    <property type="match status" value="1"/>
</dbReference>
<keyword evidence="4" id="KW-1185">Reference proteome</keyword>
<sequence length="169" mass="18564">MPQEPGSPSRKPTPDVSRDIPLDDAQGGPRLVRAVRALWVALGVISLVLGVIGIFLPLLPTTPFVLLAAACFARGSRRFHSWLVTHPRFGPTILDWQTHRAIPWRAKVFALSTMWVSMGTTAWFLRARPYASLTLIGIALAVSVWMLRLPTRAPSGLSTRQSEGRSSQS</sequence>
<keyword evidence="2" id="KW-0812">Transmembrane</keyword>
<accession>A0A316F190</accession>
<feature type="transmembrane region" description="Helical" evidence="2">
    <location>
        <begin position="39"/>
        <end position="72"/>
    </location>
</feature>
<evidence type="ECO:0000313" key="4">
    <source>
        <dbReference type="Proteomes" id="UP000245754"/>
    </source>
</evidence>
<dbReference type="Pfam" id="PF04304">
    <property type="entry name" value="DUF454"/>
    <property type="match status" value="1"/>
</dbReference>
<gene>
    <name evidence="3" type="ORF">C7419_1012596</name>
</gene>